<dbReference type="AlphaFoldDB" id="A0A942YVR3"/>
<keyword evidence="2" id="KW-1185">Reference proteome</keyword>
<sequence length="80" mass="9337">MPDRLFSTFVEEEYGVNKGVYNTIDSWFYKNGLHNLLIRRKTIINFLCNLHDSMYSEGKKLKFGNGGLSVKLKDYLENVI</sequence>
<protein>
    <submittedName>
        <fullName evidence="1">Uncharacterized protein</fullName>
    </submittedName>
</protein>
<gene>
    <name evidence="1" type="ORF">KHA99_17315</name>
</gene>
<evidence type="ECO:0000313" key="1">
    <source>
        <dbReference type="EMBL" id="MBS4214212.1"/>
    </source>
</evidence>
<reference evidence="1" key="1">
    <citation type="submission" date="2021-05" db="EMBL/GenBank/DDBJ databases">
        <title>Novel Bacillus species.</title>
        <authorList>
            <person name="Liu G."/>
        </authorList>
    </citation>
    <scope>NUCLEOTIDE SEQUENCE</scope>
    <source>
        <strain evidence="1">FJAT-49825</strain>
    </source>
</reference>
<evidence type="ECO:0000313" key="2">
    <source>
        <dbReference type="Proteomes" id="UP000679749"/>
    </source>
</evidence>
<organism evidence="1 2">
    <name type="scientific">Neobacillus rhizophilus</name>
    <dbReference type="NCBI Taxonomy" id="2833579"/>
    <lineage>
        <taxon>Bacteria</taxon>
        <taxon>Bacillati</taxon>
        <taxon>Bacillota</taxon>
        <taxon>Bacilli</taxon>
        <taxon>Bacillales</taxon>
        <taxon>Bacillaceae</taxon>
        <taxon>Neobacillus</taxon>
    </lineage>
</organism>
<comment type="caution">
    <text evidence="1">The sequence shown here is derived from an EMBL/GenBank/DDBJ whole genome shotgun (WGS) entry which is preliminary data.</text>
</comment>
<proteinExistence type="predicted"/>
<dbReference type="EMBL" id="JAGYPF010000003">
    <property type="protein sequence ID" value="MBS4214212.1"/>
    <property type="molecule type" value="Genomic_DNA"/>
</dbReference>
<accession>A0A942YVR3</accession>
<name>A0A942YVR3_9BACI</name>
<dbReference type="Proteomes" id="UP000679749">
    <property type="component" value="Unassembled WGS sequence"/>
</dbReference>